<gene>
    <name evidence="1" type="ORF">PENTCL1PPCAC_19239</name>
</gene>
<evidence type="ECO:0000313" key="1">
    <source>
        <dbReference type="EMBL" id="GMS97064.1"/>
    </source>
</evidence>
<keyword evidence="2" id="KW-1185">Reference proteome</keyword>
<feature type="non-terminal residue" evidence="1">
    <location>
        <position position="89"/>
    </location>
</feature>
<dbReference type="EMBL" id="BTSX01000004">
    <property type="protein sequence ID" value="GMS97064.1"/>
    <property type="molecule type" value="Genomic_DNA"/>
</dbReference>
<dbReference type="AlphaFoldDB" id="A0AAV5TRI5"/>
<evidence type="ECO:0000313" key="2">
    <source>
        <dbReference type="Proteomes" id="UP001432027"/>
    </source>
</evidence>
<protein>
    <submittedName>
        <fullName evidence="1">Uncharacterized protein</fullName>
    </submittedName>
</protein>
<dbReference type="Pfam" id="PF10343">
    <property type="entry name" value="Q_salvage"/>
    <property type="match status" value="1"/>
</dbReference>
<feature type="non-terminal residue" evidence="1">
    <location>
        <position position="1"/>
    </location>
</feature>
<organism evidence="1 2">
    <name type="scientific">Pristionchus entomophagus</name>
    <dbReference type="NCBI Taxonomy" id="358040"/>
    <lineage>
        <taxon>Eukaryota</taxon>
        <taxon>Metazoa</taxon>
        <taxon>Ecdysozoa</taxon>
        <taxon>Nematoda</taxon>
        <taxon>Chromadorea</taxon>
        <taxon>Rhabditida</taxon>
        <taxon>Rhabditina</taxon>
        <taxon>Diplogasteromorpha</taxon>
        <taxon>Diplogasteroidea</taxon>
        <taxon>Neodiplogasteridae</taxon>
        <taxon>Pristionchus</taxon>
    </lineage>
</organism>
<name>A0AAV5TRI5_9BILA</name>
<accession>A0AAV5TRI5</accession>
<comment type="caution">
    <text evidence="1">The sequence shown here is derived from an EMBL/GenBank/DDBJ whole genome shotgun (WGS) entry which is preliminary data.</text>
</comment>
<sequence>EVRIECAEQRALKTRLANNLPYSSSGGSIPRLHERWIALSEGGQQLKEKFDGEVMNMVKPCDGIAKKLWMKPWDGSAQKLLMNIIEIDK</sequence>
<proteinExistence type="predicted"/>
<reference evidence="1" key="1">
    <citation type="submission" date="2023-10" db="EMBL/GenBank/DDBJ databases">
        <title>Genome assembly of Pristionchus species.</title>
        <authorList>
            <person name="Yoshida K."/>
            <person name="Sommer R.J."/>
        </authorList>
    </citation>
    <scope>NUCLEOTIDE SEQUENCE</scope>
    <source>
        <strain evidence="1">RS0144</strain>
    </source>
</reference>
<dbReference type="Proteomes" id="UP001432027">
    <property type="component" value="Unassembled WGS sequence"/>
</dbReference>
<dbReference type="InterPro" id="IPR019438">
    <property type="entry name" value="Q_salvage"/>
</dbReference>